<evidence type="ECO:0008006" key="2">
    <source>
        <dbReference type="Google" id="ProtNLM"/>
    </source>
</evidence>
<accession>U5YMW7</accession>
<organism evidence="1">
    <name type="scientific">Streptomyces sp. MMG1612</name>
    <dbReference type="NCBI Taxonomy" id="1415547"/>
    <lineage>
        <taxon>Bacteria</taxon>
        <taxon>Bacillati</taxon>
        <taxon>Actinomycetota</taxon>
        <taxon>Actinomycetes</taxon>
        <taxon>Kitasatosporales</taxon>
        <taxon>Streptomycetaceae</taxon>
        <taxon>Streptomyces</taxon>
    </lineage>
</organism>
<protein>
    <recommendedName>
        <fullName evidence="2">Nucleotidyltransferase family protein</fullName>
    </recommendedName>
</protein>
<proteinExistence type="predicted"/>
<dbReference type="Pfam" id="PF14907">
    <property type="entry name" value="NTP_transf_5"/>
    <property type="match status" value="1"/>
</dbReference>
<dbReference type="InterPro" id="IPR039498">
    <property type="entry name" value="NTP_transf_5"/>
</dbReference>
<dbReference type="EMBL" id="KF386869">
    <property type="protein sequence ID" value="AGZ94024.1"/>
    <property type="molecule type" value="Genomic_DNA"/>
</dbReference>
<name>U5YMW7_9ACTN</name>
<evidence type="ECO:0000313" key="1">
    <source>
        <dbReference type="EMBL" id="AGZ94024.1"/>
    </source>
</evidence>
<sequence length="379" mass="41400">MAVTAQDLVLATSFDPSRTAARWKDLCPTPPVLDGGFLYHCYSHHVGGIAYDALVELGWDSLLPPFAVTVLPRGAGLSEAVWEEHRAALAELAERHPDLIRESLLVKGALLGTAYRSKRHRVMGDFDLIIGRDRLAPLLAALESEGYERRSDMAYDLIKQVGPLYTGAGEVAMHVWDLPAGWERHIEDGAVDGIPCKVPSVELHLVELLLNAHEHAASWYYTLWESDLQLVRSLDVELLDEQAGGVDPHRLWAVAEDLGMQAEIALGLWVHRELRGGLPAGWDALTPVVDAVAPFGNLFALPAAAEGERIRAWHLGVRERAFHPSRHDLAVDQLPPHLRTPEFLGAIKNGTVSRSQPVAEIAGRARAALAGVRPSGARA</sequence>
<dbReference type="AlphaFoldDB" id="U5YMW7"/>
<reference evidence="1" key="1">
    <citation type="journal article" date="2013" name="Proc. Natl. Acad. Sci. U.S.A.">
        <title>Diversity and abundance of phosphonate biosynthetic genes in nature.</title>
        <authorList>
            <person name="Yu X."/>
            <person name="Doroghazi J.R."/>
            <person name="Janga S.C."/>
            <person name="Zhang J.K."/>
            <person name="Circello B."/>
            <person name="Griffin B.M."/>
            <person name="Labeda D.P."/>
            <person name="Metcalf W.W."/>
        </authorList>
    </citation>
    <scope>NUCLEOTIDE SEQUENCE</scope>
    <source>
        <strain evidence="1">MMG1612</strain>
    </source>
</reference>